<dbReference type="AlphaFoldDB" id="A0A1W2BJ48"/>
<organism evidence="1 2">
    <name type="scientific">Polynucleobacter kasalickyi</name>
    <dbReference type="NCBI Taxonomy" id="1938817"/>
    <lineage>
        <taxon>Bacteria</taxon>
        <taxon>Pseudomonadati</taxon>
        <taxon>Pseudomonadota</taxon>
        <taxon>Betaproteobacteria</taxon>
        <taxon>Burkholderiales</taxon>
        <taxon>Burkholderiaceae</taxon>
        <taxon>Polynucleobacter</taxon>
    </lineage>
</organism>
<dbReference type="Proteomes" id="UP000192708">
    <property type="component" value="Unassembled WGS sequence"/>
</dbReference>
<dbReference type="EMBL" id="FWXJ01000013">
    <property type="protein sequence ID" value="SMC72944.1"/>
    <property type="molecule type" value="Genomic_DNA"/>
</dbReference>
<accession>A0A1W2BJ48</accession>
<gene>
    <name evidence="1" type="ORF">SAMN06296008_11376</name>
</gene>
<evidence type="ECO:0008006" key="3">
    <source>
        <dbReference type="Google" id="ProtNLM"/>
    </source>
</evidence>
<reference evidence="1 2" key="1">
    <citation type="submission" date="2017-04" db="EMBL/GenBank/DDBJ databases">
        <authorList>
            <person name="Afonso C.L."/>
            <person name="Miller P.J."/>
            <person name="Scott M.A."/>
            <person name="Spackman E."/>
            <person name="Goraichik I."/>
            <person name="Dimitrov K.M."/>
            <person name="Suarez D.L."/>
            <person name="Swayne D.E."/>
        </authorList>
    </citation>
    <scope>NUCLEOTIDE SEQUENCE [LARGE SCALE GENOMIC DNA]</scope>
    <source>
        <strain evidence="1 2">VK13</strain>
    </source>
</reference>
<dbReference type="STRING" id="1938817.SAMN06296008_11376"/>
<evidence type="ECO:0000313" key="1">
    <source>
        <dbReference type="EMBL" id="SMC72944.1"/>
    </source>
</evidence>
<dbReference type="InterPro" id="IPR008912">
    <property type="entry name" value="Uncharacterised_CoxE"/>
</dbReference>
<evidence type="ECO:0000313" key="2">
    <source>
        <dbReference type="Proteomes" id="UP000192708"/>
    </source>
</evidence>
<name>A0A1W2BJ48_9BURK</name>
<dbReference type="Pfam" id="PF05762">
    <property type="entry name" value="VWA_CoxE"/>
    <property type="match status" value="1"/>
</dbReference>
<proteinExistence type="predicted"/>
<dbReference type="PANTHER" id="PTHR39338">
    <property type="entry name" value="BLL5662 PROTEIN-RELATED"/>
    <property type="match status" value="1"/>
</dbReference>
<dbReference type="OrthoDB" id="9764216at2"/>
<keyword evidence="2" id="KW-1185">Reference proteome</keyword>
<protein>
    <recommendedName>
        <fullName evidence="3">VWA domain-containing protein</fullName>
    </recommendedName>
</protein>
<sequence length="391" mass="45261">MLIEFFFQLRDAKIPVSIGEYLSLIAALQKEVIPPAIQDFYFLSRLTLVKDEKFYDRFDQAFSKYFAGVESIIALSHEISNDWLIKKLQNELSPEEKAKLEKLGGLDALMKRLDELIKEQDSRHEGGKKWIGTGGSSPFGHSGYHPEGIRIKGESSGNRTALKVWEQRTFKDYDDHQELNIRNIKIALRRLRQFARTGIESEFDLDNTIQSTAANAGYLDIKMRPERHNNIKVVLLMDVGGSMDDHIQRVEELFSAAKSELKHLEYFYFHNCLYDYVWKNNQRRHLEKIDTMDIINKYSSDYKVIFVGDATMSPYEILSVGGSVEYNNSEPGAIWINRILDHFKKVIWLNPEPHGIWQYRQSVGIVKELLRGKMYPVTLAGLERAMNELSK</sequence>
<dbReference type="RefSeq" id="WP_084285111.1">
    <property type="nucleotide sequence ID" value="NZ_FWXJ01000013.1"/>
</dbReference>
<dbReference type="PANTHER" id="PTHR39338:SF7">
    <property type="entry name" value="BLL6692 PROTEIN"/>
    <property type="match status" value="1"/>
</dbReference>